<dbReference type="OrthoDB" id="8958249at2759"/>
<name>W2TTZ6_NECAM</name>
<keyword evidence="12 19" id="KW-0472">Membrane</keyword>
<dbReference type="UniPathway" id="UPA00862"/>
<feature type="binding site" evidence="17">
    <location>
        <begin position="808"/>
        <end position="812"/>
    </location>
    <ligand>
        <name>3'-phosphoadenylyl sulfate</name>
        <dbReference type="ChEBI" id="CHEBI:58339"/>
    </ligand>
</feature>
<reference evidence="24" key="1">
    <citation type="journal article" date="2014" name="Nat. Genet.">
        <title>Genome of the human hookworm Necator americanus.</title>
        <authorList>
            <person name="Tang Y.T."/>
            <person name="Gao X."/>
            <person name="Rosa B.A."/>
            <person name="Abubucker S."/>
            <person name="Hallsworth-Pepin K."/>
            <person name="Martin J."/>
            <person name="Tyagi R."/>
            <person name="Heizer E."/>
            <person name="Zhang X."/>
            <person name="Bhonagiri-Palsikar V."/>
            <person name="Minx P."/>
            <person name="Warren W.C."/>
            <person name="Wang Q."/>
            <person name="Zhan B."/>
            <person name="Hotez P.J."/>
            <person name="Sternberg P.W."/>
            <person name="Dougall A."/>
            <person name="Gaze S.T."/>
            <person name="Mulvenna J."/>
            <person name="Sotillo J."/>
            <person name="Ranganathan S."/>
            <person name="Rabelo E.M."/>
            <person name="Wilson R.K."/>
            <person name="Felgner P.L."/>
            <person name="Bethony J."/>
            <person name="Hawdon J.M."/>
            <person name="Gasser R.B."/>
            <person name="Loukas A."/>
            <person name="Mitreva M."/>
        </authorList>
    </citation>
    <scope>NUCLEOTIDE SEQUENCE [LARGE SCALE GENOMIC DNA]</scope>
</reference>
<feature type="domain" description="Heparan sulphate-N-deacetylase deacetylase" evidence="21">
    <location>
        <begin position="284"/>
        <end position="491"/>
    </location>
</feature>
<dbReference type="InterPro" id="IPR000863">
    <property type="entry name" value="Sulfotransferase_dom"/>
</dbReference>
<sequence length="959" mass="109759">MLPYCSRRLLKSFKFVLALTLIISVALIYKVSVRPDIATERYPPQRLPHYECPCNTSSTVTRESPYINQNLTEHRALLLLESAYSRHGRLLQQILSASKYSFKAETFSKNLPLLTTATRGRYAIIIIENYYKYLNMAKWNRQLLDKYCIDYNVPLISFLSTRPNTTYQKVKIKGSRLHFWQNQEVVSLKVAESNIHRISRIGAERADVNTHEWILFEESPAFSTVLSARDAFGRPRAAVVHDKGEEDHVKRILFGHNVTDWTIKMTFLDVLWYVTGGRIGWTLDRYVQIDIDDIFVGARGTRVVESDVKALLESQENLREFISNFTYMLGFSGSYFRNGDDNEDKGDELLVEKANNFFWFPHMWRHNHAHEHNLTYMEATMMQNLLFAQNMRLPVKYPYAIAPQHDGVYPVHSELYAAWKKIWKVEVTATEEYPHFKPASDRKGFVHMNISVGEFVLPRQTCGLYTHTQFFHNYPGGFAKLTSLINGGDLFFTVLLNPISIFMTHQQNFAHDRLALYTFDNLVRFIRCWTNIRLLWQSPVESAEMYFSLMPHEKLPVWSTNDLFQNPCTDPRHKAILPPSLNCSNLTLPNTLIVGPQKTGSTALATFLSLHPNVSTNAPIPDSFEELQFFGGANYHNGVEWYTRQFTRAHVVYDKSATYFDNANAARDAFALVPEAKIVIILYDPARRAYSWYQHMLAHNDSVALAAKSMDAILNADTPQLRKIKQRCISGGRYTHHLDRWLEHYPLSNLILIDGERLREEPAAVLTELTEKLGLPYFDYNNNVRYSSSKRFFCQVINGKTKCLGRGKGRIYPPMPPELWSRLNNIFLQDNTALHKFLVKNHLPVPRWLRSLLEVVINNTKSFQRWMEEQAQKLVDATARAFTGGNTAKPMGKPMGAAMGAPMMPAMMGRPPMMGAPVAGMRGPMPPFGFPGAMPPFGVPMGMPPIRGPPAPFRSGPTQ</sequence>
<feature type="binding site" evidence="17">
    <location>
        <position position="691"/>
    </location>
    <ligand>
        <name>3'-phosphoadenylyl sulfate</name>
        <dbReference type="ChEBI" id="CHEBI:58339"/>
    </ligand>
</feature>
<protein>
    <recommendedName>
        <fullName evidence="5">[heparan sulfate]-glucosamine N-sulfotransferase</fullName>
        <ecNumber evidence="5">2.8.2.8</ecNumber>
    </recommendedName>
</protein>
<dbReference type="Gene3D" id="3.40.50.300">
    <property type="entry name" value="P-loop containing nucleotide triphosphate hydrolases"/>
    <property type="match status" value="1"/>
</dbReference>
<evidence type="ECO:0000256" key="19">
    <source>
        <dbReference type="SAM" id="Phobius"/>
    </source>
</evidence>
<evidence type="ECO:0000256" key="18">
    <source>
        <dbReference type="PIRSR" id="PIRSR637359-3"/>
    </source>
</evidence>
<dbReference type="InterPro" id="IPR021930">
    <property type="entry name" value="Heparan_SO4_deacetylase_dom"/>
</dbReference>
<keyword evidence="6 23" id="KW-0808">Transferase</keyword>
<evidence type="ECO:0000256" key="9">
    <source>
        <dbReference type="ARBA" id="ARBA00022968"/>
    </source>
</evidence>
<dbReference type="Proteomes" id="UP000053676">
    <property type="component" value="Unassembled WGS sequence"/>
</dbReference>
<comment type="subcellular location">
    <subcellularLocation>
        <location evidence="1">Golgi apparatus membrane</location>
        <topology evidence="1">Single-pass type II membrane protein</topology>
    </subcellularLocation>
</comment>
<dbReference type="InterPro" id="IPR027417">
    <property type="entry name" value="P-loop_NTPase"/>
</dbReference>
<comment type="pathway">
    <text evidence="3">Glycan metabolism; heparan sulfate biosynthesis.</text>
</comment>
<evidence type="ECO:0000313" key="23">
    <source>
        <dbReference type="EMBL" id="ETN85119.1"/>
    </source>
</evidence>
<evidence type="ECO:0000256" key="7">
    <source>
        <dbReference type="ARBA" id="ARBA00022692"/>
    </source>
</evidence>
<evidence type="ECO:0000256" key="11">
    <source>
        <dbReference type="ARBA" id="ARBA00023034"/>
    </source>
</evidence>
<keyword evidence="7 19" id="KW-0812">Transmembrane</keyword>
<evidence type="ECO:0000256" key="3">
    <source>
        <dbReference type="ARBA" id="ARBA00005093"/>
    </source>
</evidence>
<feature type="domain" description="Sulfotransferase" evidence="20">
    <location>
        <begin position="589"/>
        <end position="796"/>
    </location>
</feature>
<dbReference type="KEGG" id="nai:NECAME_16910"/>
<proteinExistence type="inferred from homology"/>
<evidence type="ECO:0000256" key="13">
    <source>
        <dbReference type="ARBA" id="ARBA00023157"/>
    </source>
</evidence>
<gene>
    <name evidence="23" type="ORF">NECAME_16910</name>
</gene>
<evidence type="ECO:0000256" key="5">
    <source>
        <dbReference type="ARBA" id="ARBA00012979"/>
    </source>
</evidence>
<evidence type="ECO:0000256" key="10">
    <source>
        <dbReference type="ARBA" id="ARBA00022989"/>
    </source>
</evidence>
<keyword evidence="8" id="KW-0378">Hydrolase</keyword>
<dbReference type="STRING" id="51031.W2TTZ6"/>
<dbReference type="AlphaFoldDB" id="W2TTZ6"/>
<dbReference type="OMA" id="GLKFWLH"/>
<keyword evidence="11" id="KW-0333">Golgi apparatus</keyword>
<dbReference type="InterPro" id="IPR037359">
    <property type="entry name" value="NST/OST"/>
</dbReference>
<keyword evidence="24" id="KW-1185">Reference proteome</keyword>
<dbReference type="GO" id="GO:0019213">
    <property type="term" value="F:deacetylase activity"/>
    <property type="evidence" value="ECO:0007669"/>
    <property type="project" value="TreeGrafter"/>
</dbReference>
<dbReference type="GO" id="GO:0030210">
    <property type="term" value="P:heparin proteoglycan biosynthetic process"/>
    <property type="evidence" value="ECO:0007669"/>
    <property type="project" value="UniProtKB-UniPathway"/>
</dbReference>
<evidence type="ECO:0000256" key="4">
    <source>
        <dbReference type="ARBA" id="ARBA00010420"/>
    </source>
</evidence>
<keyword evidence="15" id="KW-0511">Multifunctional enzyme</keyword>
<keyword evidence="10 19" id="KW-1133">Transmembrane helix</keyword>
<dbReference type="GO" id="GO:0015012">
    <property type="term" value="P:heparan sulfate proteoglycan biosynthetic process"/>
    <property type="evidence" value="ECO:0007669"/>
    <property type="project" value="UniProtKB-UniPathway"/>
</dbReference>
<evidence type="ECO:0000256" key="8">
    <source>
        <dbReference type="ARBA" id="ARBA00022801"/>
    </source>
</evidence>
<dbReference type="GO" id="GO:0015016">
    <property type="term" value="F:heparan sulfate N-sulfotransferase activity"/>
    <property type="evidence" value="ECO:0007669"/>
    <property type="project" value="UniProtKB-EC"/>
</dbReference>
<evidence type="ECO:0000313" key="24">
    <source>
        <dbReference type="Proteomes" id="UP000053676"/>
    </source>
</evidence>
<dbReference type="Pfam" id="PF00685">
    <property type="entry name" value="Sulfotransfer_1"/>
    <property type="match status" value="1"/>
</dbReference>
<dbReference type="GO" id="GO:0000139">
    <property type="term" value="C:Golgi membrane"/>
    <property type="evidence" value="ECO:0007669"/>
    <property type="project" value="UniProtKB-SubCell"/>
</dbReference>
<dbReference type="SUPFAM" id="SSF52540">
    <property type="entry name" value="P-loop containing nucleoside triphosphate hydrolases"/>
    <property type="match status" value="1"/>
</dbReference>
<feature type="domain" description="Heparan sulfate-N-deacetylase N-terminal" evidence="22">
    <location>
        <begin position="72"/>
        <end position="274"/>
    </location>
</feature>
<feature type="active site" description="For sulfotransferase activity" evidence="16">
    <location>
        <position position="598"/>
    </location>
</feature>
<accession>W2TTZ6</accession>
<dbReference type="GO" id="GO:0016787">
    <property type="term" value="F:hydrolase activity"/>
    <property type="evidence" value="ECO:0007669"/>
    <property type="project" value="UniProtKB-KW"/>
</dbReference>
<dbReference type="Pfam" id="PF12062">
    <property type="entry name" value="HSNSD-CE"/>
    <property type="match status" value="1"/>
</dbReference>
<dbReference type="EC" id="2.8.2.8" evidence="5"/>
<evidence type="ECO:0000256" key="15">
    <source>
        <dbReference type="ARBA" id="ARBA00023268"/>
    </source>
</evidence>
<keyword evidence="9" id="KW-0735">Signal-anchor</keyword>
<dbReference type="EMBL" id="KI657806">
    <property type="protein sequence ID" value="ETN85119.1"/>
    <property type="molecule type" value="Genomic_DNA"/>
</dbReference>
<dbReference type="PANTHER" id="PTHR10605:SF56">
    <property type="entry name" value="BIFUNCTIONAL HEPARAN SULFATE N-DEACETYLASE_N-SULFOTRANSFERASE"/>
    <property type="match status" value="1"/>
</dbReference>
<comment type="similarity">
    <text evidence="4">Belongs to the sulfotransferase 1 family. NDST subfamily.</text>
</comment>
<dbReference type="PANTHER" id="PTHR10605">
    <property type="entry name" value="HEPARAN SULFATE SULFOTRANSFERASE"/>
    <property type="match status" value="1"/>
</dbReference>
<evidence type="ECO:0000259" key="22">
    <source>
        <dbReference type="Pfam" id="PF25119"/>
    </source>
</evidence>
<evidence type="ECO:0000256" key="1">
    <source>
        <dbReference type="ARBA" id="ARBA00004323"/>
    </source>
</evidence>
<feature type="transmembrane region" description="Helical" evidence="19">
    <location>
        <begin position="12"/>
        <end position="29"/>
    </location>
</feature>
<comment type="pathway">
    <text evidence="2">Glycan metabolism; heparin biosynthesis.</text>
</comment>
<evidence type="ECO:0000256" key="12">
    <source>
        <dbReference type="ARBA" id="ARBA00023136"/>
    </source>
</evidence>
<dbReference type="InterPro" id="IPR056793">
    <property type="entry name" value="HSNSD_N"/>
</dbReference>
<dbReference type="UniPathway" id="UPA00756"/>
<evidence type="ECO:0000256" key="16">
    <source>
        <dbReference type="PIRSR" id="PIRSR637359-1"/>
    </source>
</evidence>
<keyword evidence="14" id="KW-0325">Glycoprotein</keyword>
<evidence type="ECO:0000259" key="21">
    <source>
        <dbReference type="Pfam" id="PF12062"/>
    </source>
</evidence>
<evidence type="ECO:0000256" key="6">
    <source>
        <dbReference type="ARBA" id="ARBA00022679"/>
    </source>
</evidence>
<evidence type="ECO:0000256" key="17">
    <source>
        <dbReference type="PIRSR" id="PIRSR637359-2"/>
    </source>
</evidence>
<dbReference type="Pfam" id="PF25119">
    <property type="entry name" value="HSNSD_N"/>
    <property type="match status" value="1"/>
</dbReference>
<organism evidence="23 24">
    <name type="scientific">Necator americanus</name>
    <name type="common">Human hookworm</name>
    <dbReference type="NCBI Taxonomy" id="51031"/>
    <lineage>
        <taxon>Eukaryota</taxon>
        <taxon>Metazoa</taxon>
        <taxon>Ecdysozoa</taxon>
        <taxon>Nematoda</taxon>
        <taxon>Chromadorea</taxon>
        <taxon>Rhabditida</taxon>
        <taxon>Rhabditina</taxon>
        <taxon>Rhabditomorpha</taxon>
        <taxon>Strongyloidea</taxon>
        <taxon>Ancylostomatidae</taxon>
        <taxon>Bunostominae</taxon>
        <taxon>Necator</taxon>
    </lineage>
</organism>
<evidence type="ECO:0000259" key="20">
    <source>
        <dbReference type="Pfam" id="PF00685"/>
    </source>
</evidence>
<evidence type="ECO:0000256" key="14">
    <source>
        <dbReference type="ARBA" id="ARBA00023180"/>
    </source>
</evidence>
<evidence type="ECO:0000256" key="2">
    <source>
        <dbReference type="ARBA" id="ARBA00004841"/>
    </source>
</evidence>
<feature type="disulfide bond" evidence="18">
    <location>
        <begin position="794"/>
        <end position="803"/>
    </location>
</feature>
<keyword evidence="13 18" id="KW-1015">Disulfide bond</keyword>